<accession>A0ABD3DLU7</accession>
<comment type="caution">
    <text evidence="4">The sequence shown here is derived from an EMBL/GenBank/DDBJ whole genome shotgun (WGS) entry which is preliminary data.</text>
</comment>
<dbReference type="PANTHER" id="PTHR43574">
    <property type="entry name" value="EPIMERASE-RELATED"/>
    <property type="match status" value="1"/>
</dbReference>
<dbReference type="Proteomes" id="UP001632038">
    <property type="component" value="Unassembled WGS sequence"/>
</dbReference>
<keyword evidence="3" id="KW-0413">Isomerase</keyword>
<keyword evidence="2" id="KW-0520">NAD</keyword>
<name>A0ABD3DLU7_9LAMI</name>
<gene>
    <name evidence="4" type="ORF">CASFOL_012779</name>
</gene>
<dbReference type="EMBL" id="JAVIJP010000016">
    <property type="protein sequence ID" value="KAL3641964.1"/>
    <property type="molecule type" value="Genomic_DNA"/>
</dbReference>
<organism evidence="4 5">
    <name type="scientific">Castilleja foliolosa</name>
    <dbReference type="NCBI Taxonomy" id="1961234"/>
    <lineage>
        <taxon>Eukaryota</taxon>
        <taxon>Viridiplantae</taxon>
        <taxon>Streptophyta</taxon>
        <taxon>Embryophyta</taxon>
        <taxon>Tracheophyta</taxon>
        <taxon>Spermatophyta</taxon>
        <taxon>Magnoliopsida</taxon>
        <taxon>eudicotyledons</taxon>
        <taxon>Gunneridae</taxon>
        <taxon>Pentapetalae</taxon>
        <taxon>asterids</taxon>
        <taxon>lamiids</taxon>
        <taxon>Lamiales</taxon>
        <taxon>Orobanchaceae</taxon>
        <taxon>Pedicularideae</taxon>
        <taxon>Castillejinae</taxon>
        <taxon>Castilleja</taxon>
    </lineage>
</organism>
<protein>
    <submittedName>
        <fullName evidence="4">Uncharacterized protein</fullName>
    </submittedName>
</protein>
<reference evidence="5" key="1">
    <citation type="journal article" date="2024" name="IScience">
        <title>Strigolactones Initiate the Formation of Haustorium-like Structures in Castilleja.</title>
        <authorList>
            <person name="Buerger M."/>
            <person name="Peterson D."/>
            <person name="Chory J."/>
        </authorList>
    </citation>
    <scope>NUCLEOTIDE SEQUENCE [LARGE SCALE GENOMIC DNA]</scope>
</reference>
<dbReference type="Gene3D" id="3.40.50.720">
    <property type="entry name" value="NAD(P)-binding Rossmann-like Domain"/>
    <property type="match status" value="1"/>
</dbReference>
<keyword evidence="5" id="KW-1185">Reference proteome</keyword>
<dbReference type="SUPFAM" id="SSF51735">
    <property type="entry name" value="NAD(P)-binding Rossmann-fold domains"/>
    <property type="match status" value="1"/>
</dbReference>
<evidence type="ECO:0000256" key="3">
    <source>
        <dbReference type="ARBA" id="ARBA00023235"/>
    </source>
</evidence>
<comment type="similarity">
    <text evidence="1">Belongs to the NAD(P)-dependent epimerase/dehydratase family.</text>
</comment>
<sequence>MSSTKFCCSDFLGHSVKPRKLRFDFISLNSAYYSLPVAGKFVSVAGLRRGPFTVSYRVSTPVSVKFHASSIIGASSGESKASSDELVGANDLLIFGPGVLGRIITEKWRKEYPGCRIYGVTLTTDHHDELIKLGIVPYLKGTQVTPTHKFPNVMFCAPPSRNPDYPGEISEATLNWNGEGSFLFTSSSAAYDCNDNGSCDENTPVVPLGRSPKTDTLINAEKLVLEAGGCVVRLAGLYKEDRGAHTFWLKKGSADIRPDHILNLIHYEDAASLSATILKKKFRSRIFLGCDNSPLSRQEVMELVNNSGKYNMKFEGFTGTTGPLGKKLNNSKTRAELGWEPKYLSFAQFLETLE</sequence>
<dbReference type="GO" id="GO:0016853">
    <property type="term" value="F:isomerase activity"/>
    <property type="evidence" value="ECO:0007669"/>
    <property type="project" value="UniProtKB-KW"/>
</dbReference>
<dbReference type="InterPro" id="IPR036291">
    <property type="entry name" value="NAD(P)-bd_dom_sf"/>
</dbReference>
<evidence type="ECO:0000313" key="4">
    <source>
        <dbReference type="EMBL" id="KAL3641964.1"/>
    </source>
</evidence>
<dbReference type="AlphaFoldDB" id="A0ABD3DLU7"/>
<evidence type="ECO:0000313" key="5">
    <source>
        <dbReference type="Proteomes" id="UP001632038"/>
    </source>
</evidence>
<evidence type="ECO:0000256" key="2">
    <source>
        <dbReference type="ARBA" id="ARBA00023027"/>
    </source>
</evidence>
<proteinExistence type="inferred from homology"/>
<evidence type="ECO:0000256" key="1">
    <source>
        <dbReference type="ARBA" id="ARBA00007637"/>
    </source>
</evidence>